<accession>A0A314YNC9</accession>
<reference evidence="1 2" key="1">
    <citation type="submission" date="2018-02" db="EMBL/GenBank/DDBJ databases">
        <title>Draft genome of wild Prunus yedoensis var. nudiflora.</title>
        <authorList>
            <person name="Baek S."/>
            <person name="Kim J.-H."/>
            <person name="Choi K."/>
            <person name="Kim G.-B."/>
            <person name="Cho A."/>
            <person name="Jang H."/>
            <person name="Shin C.-H."/>
            <person name="Yu H.-J."/>
            <person name="Mun J.-H."/>
        </authorList>
    </citation>
    <scope>NUCLEOTIDE SEQUENCE [LARGE SCALE GENOMIC DNA]</scope>
    <source>
        <strain evidence="2">cv. Jeju island</strain>
        <tissue evidence="1">Leaf</tissue>
    </source>
</reference>
<gene>
    <name evidence="1" type="ORF">Pyn_28758</name>
</gene>
<comment type="caution">
    <text evidence="1">The sequence shown here is derived from an EMBL/GenBank/DDBJ whole genome shotgun (WGS) entry which is preliminary data.</text>
</comment>
<dbReference type="AlphaFoldDB" id="A0A314YNC9"/>
<proteinExistence type="predicted"/>
<sequence length="52" mass="5645">MCASGPPVGCFVDGFGCSSGDFLRSIESRRSGVQFDRFRGWARREGGDWGGQ</sequence>
<dbReference type="EMBL" id="PJQY01000603">
    <property type="protein sequence ID" value="PQQ09552.1"/>
    <property type="molecule type" value="Genomic_DNA"/>
</dbReference>
<name>A0A314YNC9_PRUYE</name>
<evidence type="ECO:0000313" key="2">
    <source>
        <dbReference type="Proteomes" id="UP000250321"/>
    </source>
</evidence>
<protein>
    <submittedName>
        <fullName evidence="1">Uncharacterized protein</fullName>
    </submittedName>
</protein>
<organism evidence="1 2">
    <name type="scientific">Prunus yedoensis var. nudiflora</name>
    <dbReference type="NCBI Taxonomy" id="2094558"/>
    <lineage>
        <taxon>Eukaryota</taxon>
        <taxon>Viridiplantae</taxon>
        <taxon>Streptophyta</taxon>
        <taxon>Embryophyta</taxon>
        <taxon>Tracheophyta</taxon>
        <taxon>Spermatophyta</taxon>
        <taxon>Magnoliopsida</taxon>
        <taxon>eudicotyledons</taxon>
        <taxon>Gunneridae</taxon>
        <taxon>Pentapetalae</taxon>
        <taxon>rosids</taxon>
        <taxon>fabids</taxon>
        <taxon>Rosales</taxon>
        <taxon>Rosaceae</taxon>
        <taxon>Amygdaloideae</taxon>
        <taxon>Amygdaleae</taxon>
        <taxon>Prunus</taxon>
    </lineage>
</organism>
<keyword evidence="2" id="KW-1185">Reference proteome</keyword>
<evidence type="ECO:0000313" key="1">
    <source>
        <dbReference type="EMBL" id="PQQ09552.1"/>
    </source>
</evidence>
<dbReference type="Proteomes" id="UP000250321">
    <property type="component" value="Unassembled WGS sequence"/>
</dbReference>